<reference evidence="2" key="1">
    <citation type="journal article" date="2021" name="G3 (Bethesda)">
        <title>Chromosome assembled and annotated genome sequence of Aspergillus flavus NRRL 3357.</title>
        <authorList>
            <person name="Skerker J.M."/>
            <person name="Pianalto K.M."/>
            <person name="Mondo S.J."/>
            <person name="Yang K."/>
            <person name="Arkin A.P."/>
            <person name="Keller N.P."/>
            <person name="Grigoriev I.V."/>
            <person name="Louise Glass N.L."/>
        </authorList>
    </citation>
    <scope>NUCLEOTIDE SEQUENCE [LARGE SCALE GENOMIC DNA]</scope>
    <source>
        <strain evidence="2">ATCC 200026 / FGSC A1120 / IAM 13836 / NRRL 3357 / JCM 12722 / SRRC 167</strain>
    </source>
</reference>
<dbReference type="Proteomes" id="UP000596276">
    <property type="component" value="Chromosome 5"/>
</dbReference>
<evidence type="ECO:0000313" key="2">
    <source>
        <dbReference type="Proteomes" id="UP000596276"/>
    </source>
</evidence>
<gene>
    <name evidence="1" type="ORF">F9C07_9118</name>
</gene>
<keyword evidence="2" id="KW-1185">Reference proteome</keyword>
<accession>A0A7U2MJH4</accession>
<proteinExistence type="predicted"/>
<sequence>MSFTIAATSNLGRFAIEWLAQMARTSGLSLLDWTYSEGLCRASKRSTGVVNELGEGKTGTLELFGSDIPSFFLCQGRSVYDMYNGW</sequence>
<name>A0A7U2MJH4_ASPFN</name>
<dbReference type="AlphaFoldDB" id="A0A7U2MJH4"/>
<protein>
    <submittedName>
        <fullName evidence="1">Uncharacterized protein</fullName>
    </submittedName>
</protein>
<organism evidence="1 2">
    <name type="scientific">Aspergillus flavus (strain ATCC 200026 / FGSC A1120 / IAM 13836 / NRRL 3357 / JCM 12722 / SRRC 167)</name>
    <dbReference type="NCBI Taxonomy" id="332952"/>
    <lineage>
        <taxon>Eukaryota</taxon>
        <taxon>Fungi</taxon>
        <taxon>Dikarya</taxon>
        <taxon>Ascomycota</taxon>
        <taxon>Pezizomycotina</taxon>
        <taxon>Eurotiomycetes</taxon>
        <taxon>Eurotiomycetidae</taxon>
        <taxon>Eurotiales</taxon>
        <taxon>Aspergillaceae</taxon>
        <taxon>Aspergillus</taxon>
        <taxon>Aspergillus subgen. Circumdati</taxon>
    </lineage>
</organism>
<dbReference type="EMBL" id="CP044621">
    <property type="protein sequence ID" value="QRD84863.1"/>
    <property type="molecule type" value="Genomic_DNA"/>
</dbReference>
<evidence type="ECO:0000313" key="1">
    <source>
        <dbReference type="EMBL" id="QRD84863.1"/>
    </source>
</evidence>
<dbReference type="VEuPathDB" id="FungiDB:F9C07_9118"/>